<accession>A0A955L146</accession>
<organism evidence="1 2">
    <name type="scientific">Candidatus Dojkabacteria bacterium</name>
    <dbReference type="NCBI Taxonomy" id="2099670"/>
    <lineage>
        <taxon>Bacteria</taxon>
        <taxon>Candidatus Dojkabacteria</taxon>
    </lineage>
</organism>
<dbReference type="AlphaFoldDB" id="A0A955L146"/>
<gene>
    <name evidence="1" type="ORF">KC675_03515</name>
</gene>
<proteinExistence type="predicted"/>
<feature type="non-terminal residue" evidence="1">
    <location>
        <position position="1016"/>
    </location>
</feature>
<comment type="caution">
    <text evidence="1">The sequence shown here is derived from an EMBL/GenBank/DDBJ whole genome shotgun (WGS) entry which is preliminary data.</text>
</comment>
<dbReference type="Proteomes" id="UP000745577">
    <property type="component" value="Unassembled WGS sequence"/>
</dbReference>
<reference evidence="1" key="2">
    <citation type="journal article" date="2021" name="Microbiome">
        <title>Successional dynamics and alternative stable states in a saline activated sludge microbial community over 9 years.</title>
        <authorList>
            <person name="Wang Y."/>
            <person name="Ye J."/>
            <person name="Ju F."/>
            <person name="Liu L."/>
            <person name="Boyd J.A."/>
            <person name="Deng Y."/>
            <person name="Parks D.H."/>
            <person name="Jiang X."/>
            <person name="Yin X."/>
            <person name="Woodcroft B.J."/>
            <person name="Tyson G.W."/>
            <person name="Hugenholtz P."/>
            <person name="Polz M.F."/>
            <person name="Zhang T."/>
        </authorList>
    </citation>
    <scope>NUCLEOTIDE SEQUENCE</scope>
    <source>
        <strain evidence="1">HKST-UBA15</strain>
    </source>
</reference>
<protein>
    <submittedName>
        <fullName evidence="1">Uncharacterized protein</fullName>
    </submittedName>
</protein>
<sequence length="1016" mass="112287">MRLKKLDKIRLLVLLPLSLAFIVFGSIVYANAQNDEVNNNELLIKNQQSIATLQEEIKQITEPKIDETTTVSPTKRIDTTTREVAGVEDEANMPDDGDETDPECQPMLEYCDPPGANLLDDVYFNQSNDGSFENPICTLNPDGSFGGKGCDAVGQQQTYYQADRSALLPINSMAFFTSGTGYDKPEYIPQEVAGNQQCEEGLTAHGNNSYKIFSRQGFALKGGLCLPMKPHGNPTHSGINFRVSQATRNISDNVEVVFRLGYITSPIANNFYTDSTPSLHESSITWVTSRTVGQSEYGQEEGFASRYAGGFLESTIPGNATGFCFMAESAGGVGINTFWDAAFASIDSNSCDIASEHKDGIDRSCGGYVCGDVEPEITGNNYVDFNQEYYPLEMPANWRATQCHYETETNGADSEYGTVYAGLDLNNCDPNYFDPAQRNLHPEMDKPDVACSSLRNWIYGYAWIGGIKDFGLLQYLDCALTGEFKGTESNPFFCDQILKSYANTIDLVNEDDPAFTIRYSNTYSGLVNAIQGEGGSNFWKVPLLGSAVSSGLINHRQVSDLVIDPYLISKRNSGSGLNNFLKFNLEDTMISEILRREEHLYEESIIPNNEVLVEDLLANGPVCADIEGDPVTKIHYGPENGVSDRAVFGFADDEGSFEHIIHAENNDISPETLCNFQFREDRVVGATCTFNNIGEGRSVTFTEDNIGNTLEQEGYVSRLTRPTLLGPTGIPDDNFETCQGAKLCGVDWGCDATMRQLYDACIGDGTAETVDAVGGNPFIRHVQPDPWRDLQVFGLSKVMDSSWHNEFIQYNMPVRHENVGLDVNQVISLYDQQQPKCSIMPESRRPVYCTNDSALNKAQQVCRRVPPYNCNCGPTNFTTCLLECEHNFMPPPPLEDIGLPIEGSVAPTLPPDSNEDQPLDTAIRPILDNSRRSFLEKFVRLLEPKTYPGEGAQDYEEGQIFNYDPRYTGGFLLANTGGEATQCTVQTGPRAAESVSQVRIENYFAYAGQLARINER</sequence>
<evidence type="ECO:0000313" key="2">
    <source>
        <dbReference type="Proteomes" id="UP000745577"/>
    </source>
</evidence>
<evidence type="ECO:0000313" key="1">
    <source>
        <dbReference type="EMBL" id="MCA9380221.1"/>
    </source>
</evidence>
<dbReference type="EMBL" id="JAGQLL010000041">
    <property type="protein sequence ID" value="MCA9380221.1"/>
    <property type="molecule type" value="Genomic_DNA"/>
</dbReference>
<name>A0A955L146_9BACT</name>
<reference evidence="1" key="1">
    <citation type="submission" date="2020-04" db="EMBL/GenBank/DDBJ databases">
        <authorList>
            <person name="Zhang T."/>
        </authorList>
    </citation>
    <scope>NUCLEOTIDE SEQUENCE</scope>
    <source>
        <strain evidence="1">HKST-UBA15</strain>
    </source>
</reference>